<evidence type="ECO:0000313" key="2">
    <source>
        <dbReference type="EMBL" id="SMF93806.1"/>
    </source>
</evidence>
<evidence type="ECO:0000313" key="3">
    <source>
        <dbReference type="Proteomes" id="UP000192923"/>
    </source>
</evidence>
<feature type="transmembrane region" description="Helical" evidence="1">
    <location>
        <begin position="345"/>
        <end position="367"/>
    </location>
</feature>
<dbReference type="EMBL" id="FXAM01000001">
    <property type="protein sequence ID" value="SMF93806.1"/>
    <property type="molecule type" value="Genomic_DNA"/>
</dbReference>
<gene>
    <name evidence="2" type="ORF">SAMN02949497_1098</name>
</gene>
<dbReference type="RefSeq" id="WP_085210662.1">
    <property type="nucleotide sequence ID" value="NZ_FXAM01000001.1"/>
</dbReference>
<sequence length="423" mass="46280">MNAKPPHRPCPKIHRWLALPLGLFFALIGLSGALALYGPALDLWLDPRLSIERPKAPPLALDPILAAVRAAHPRRPGSWTLELPRTPDGMLTAWYENPEETQGRFYAPLMVSVNPYTAEIVASRFWGETAATRLSDWHTQLGLGRTGWNWVGGLGLALVLTVVSGLWLGLSEPVGIKRIFTPGGGKRLGRLIRDGHRLFGLAIALPLLAQACTGFGLAFPRVPESLLGTSGMGHDDDGPAIRSTAMPNDRPVGLDEAVLLARGPFPHAEVRRVATPEGKTGTYRISLRQPWEVNQRHPLTTVWVDQYSGQIREVRNPARFGAGETAMTWLWPLHTGETWGTGGRFLWFLAGLAPALLFASGVLGWLIRRGRVRDMPVDFGPLWADIRHLAARARPLAAWLLKHGGQGAAWVVSAIKALLRKCA</sequence>
<keyword evidence="1" id="KW-0472">Membrane</keyword>
<keyword evidence="3" id="KW-1185">Reference proteome</keyword>
<dbReference type="InterPro" id="IPR005625">
    <property type="entry name" value="PepSY-ass_TM"/>
</dbReference>
<keyword evidence="1" id="KW-1133">Transmembrane helix</keyword>
<accession>A0A1Y6CU34</accession>
<organism evidence="2 3">
    <name type="scientific">Methylomagnum ishizawai</name>
    <dbReference type="NCBI Taxonomy" id="1760988"/>
    <lineage>
        <taxon>Bacteria</taxon>
        <taxon>Pseudomonadati</taxon>
        <taxon>Pseudomonadota</taxon>
        <taxon>Gammaproteobacteria</taxon>
        <taxon>Methylococcales</taxon>
        <taxon>Methylococcaceae</taxon>
        <taxon>Methylomagnum</taxon>
    </lineage>
</organism>
<dbReference type="OrthoDB" id="9776609at2"/>
<proteinExistence type="predicted"/>
<feature type="transmembrane region" description="Helical" evidence="1">
    <location>
        <begin position="198"/>
        <end position="219"/>
    </location>
</feature>
<dbReference type="STRING" id="1760988.SAMN02949497_1098"/>
<feature type="transmembrane region" description="Helical" evidence="1">
    <location>
        <begin position="150"/>
        <end position="170"/>
    </location>
</feature>
<dbReference type="Proteomes" id="UP000192923">
    <property type="component" value="Unassembled WGS sequence"/>
</dbReference>
<dbReference type="AlphaFoldDB" id="A0A1Y6CU34"/>
<keyword evidence="1" id="KW-0812">Transmembrane</keyword>
<dbReference type="Pfam" id="PF03929">
    <property type="entry name" value="PepSY_TM"/>
    <property type="match status" value="1"/>
</dbReference>
<name>A0A1Y6CU34_9GAMM</name>
<evidence type="ECO:0000256" key="1">
    <source>
        <dbReference type="SAM" id="Phobius"/>
    </source>
</evidence>
<reference evidence="2 3" key="1">
    <citation type="submission" date="2016-12" db="EMBL/GenBank/DDBJ databases">
        <authorList>
            <person name="Song W.-J."/>
            <person name="Kurnit D.M."/>
        </authorList>
    </citation>
    <scope>NUCLEOTIDE SEQUENCE [LARGE SCALE GENOMIC DNA]</scope>
    <source>
        <strain evidence="2 3">175</strain>
    </source>
</reference>
<protein>
    <submittedName>
        <fullName evidence="2">Uncharacterized iron-regulated membrane protein</fullName>
    </submittedName>
</protein>
<dbReference type="PANTHER" id="PTHR34219">
    <property type="entry name" value="IRON-REGULATED INNER MEMBRANE PROTEIN-RELATED"/>
    <property type="match status" value="1"/>
</dbReference>